<evidence type="ECO:0000256" key="1">
    <source>
        <dbReference type="ARBA" id="ARBA00005854"/>
    </source>
</evidence>
<dbReference type="RefSeq" id="WP_067665164.1">
    <property type="nucleotide sequence ID" value="NZ_CBCSIK010000001.1"/>
</dbReference>
<accession>A0A151Y6D0</accession>
<dbReference type="Pfam" id="PF00389">
    <property type="entry name" value="2-Hacid_dh"/>
    <property type="match status" value="1"/>
</dbReference>
<dbReference type="PANTHER" id="PTHR43761:SF1">
    <property type="entry name" value="D-ISOMER SPECIFIC 2-HYDROXYACID DEHYDROGENASE CATALYTIC DOMAIN-CONTAINING PROTEIN-RELATED"/>
    <property type="match status" value="1"/>
</dbReference>
<dbReference type="GO" id="GO:0016616">
    <property type="term" value="F:oxidoreductase activity, acting on the CH-OH group of donors, NAD or NADP as acceptor"/>
    <property type="evidence" value="ECO:0007669"/>
    <property type="project" value="InterPro"/>
</dbReference>
<dbReference type="PROSITE" id="PS00671">
    <property type="entry name" value="D_2_HYDROXYACID_DH_3"/>
    <property type="match status" value="1"/>
</dbReference>
<evidence type="ECO:0000259" key="6">
    <source>
        <dbReference type="Pfam" id="PF02826"/>
    </source>
</evidence>
<dbReference type="AlphaFoldDB" id="A0A151Y6D0"/>
<evidence type="ECO:0000256" key="4">
    <source>
        <dbReference type="RuleBase" id="RU003719"/>
    </source>
</evidence>
<dbReference type="GO" id="GO:0051287">
    <property type="term" value="F:NAD binding"/>
    <property type="evidence" value="ECO:0007669"/>
    <property type="project" value="InterPro"/>
</dbReference>
<dbReference type="OrthoDB" id="9805416at2"/>
<dbReference type="Proteomes" id="UP000076276">
    <property type="component" value="Unassembled WGS sequence"/>
</dbReference>
<dbReference type="InterPro" id="IPR036291">
    <property type="entry name" value="NAD(P)-bd_dom_sf"/>
</dbReference>
<evidence type="ECO:0000259" key="5">
    <source>
        <dbReference type="Pfam" id="PF00389"/>
    </source>
</evidence>
<sequence length="316" mass="35063">MKTLKITCAEKGVLINKAFNFDFPAEYTEYEQLSQQEFYTQVHDQDVIIISDLKVDEQILANNPNLKLLALCSTGYDHVNLDLLKAKNIKVCNIRGYAGDAVAEHAFILMMNLIKNFGAQLNAVQNGSWSEGPLSFYLASPIRELKGKTLVILGKGEIGAALAVKAQAFGMNVIFSERKNAADCREGYVSFDQAIEQADILSLHCALNNETREMIDQSILKRMKKDSILINVGRGGLVNNQDILHALENHQLAGFGADVLDQEPPAKDHILLKTNHPNVMLTAHIAWATDEAQERLFSILEDNVNKNMLGQAQNLV</sequence>
<evidence type="ECO:0000256" key="3">
    <source>
        <dbReference type="ARBA" id="ARBA00023027"/>
    </source>
</evidence>
<feature type="domain" description="D-isomer specific 2-hydroxyacid dehydrogenase NAD-binding" evidence="6">
    <location>
        <begin position="108"/>
        <end position="286"/>
    </location>
</feature>
<name>A0A151Y6D0_9GAMM</name>
<dbReference type="InterPro" id="IPR006139">
    <property type="entry name" value="D-isomer_2_OHA_DH_cat_dom"/>
</dbReference>
<evidence type="ECO:0000256" key="2">
    <source>
        <dbReference type="ARBA" id="ARBA00023002"/>
    </source>
</evidence>
<dbReference type="SUPFAM" id="SSF52283">
    <property type="entry name" value="Formate/glycerate dehydrogenase catalytic domain-like"/>
    <property type="match status" value="1"/>
</dbReference>
<gene>
    <name evidence="7" type="ORF">AZH43_00400</name>
</gene>
<evidence type="ECO:0000313" key="8">
    <source>
        <dbReference type="Proteomes" id="UP000076276"/>
    </source>
</evidence>
<dbReference type="Pfam" id="PF02826">
    <property type="entry name" value="2-Hacid_dh_C"/>
    <property type="match status" value="1"/>
</dbReference>
<comment type="similarity">
    <text evidence="1 4">Belongs to the D-isomer specific 2-hydroxyacid dehydrogenase family.</text>
</comment>
<keyword evidence="8" id="KW-1185">Reference proteome</keyword>
<dbReference type="InterPro" id="IPR006140">
    <property type="entry name" value="D-isomer_DH_NAD-bd"/>
</dbReference>
<dbReference type="InterPro" id="IPR050418">
    <property type="entry name" value="D-iso_2-hydroxyacid_DH_PdxB"/>
</dbReference>
<dbReference type="Gene3D" id="3.40.50.720">
    <property type="entry name" value="NAD(P)-binding Rossmann-like Domain"/>
    <property type="match status" value="2"/>
</dbReference>
<comment type="caution">
    <text evidence="7">The sequence shown here is derived from an EMBL/GenBank/DDBJ whole genome shotgun (WGS) entry which is preliminary data.</text>
</comment>
<organism evidence="7 8">
    <name type="scientific">Acinetobacter pragensis</name>
    <dbReference type="NCBI Taxonomy" id="1806892"/>
    <lineage>
        <taxon>Bacteria</taxon>
        <taxon>Pseudomonadati</taxon>
        <taxon>Pseudomonadota</taxon>
        <taxon>Gammaproteobacteria</taxon>
        <taxon>Moraxellales</taxon>
        <taxon>Moraxellaceae</taxon>
        <taxon>Acinetobacter</taxon>
    </lineage>
</organism>
<dbReference type="EMBL" id="LUAW01000001">
    <property type="protein sequence ID" value="KYQ73614.1"/>
    <property type="molecule type" value="Genomic_DNA"/>
</dbReference>
<proteinExistence type="inferred from homology"/>
<feature type="domain" description="D-isomer specific 2-hydroxyacid dehydrogenase catalytic" evidence="5">
    <location>
        <begin position="28"/>
        <end position="310"/>
    </location>
</feature>
<evidence type="ECO:0000313" key="7">
    <source>
        <dbReference type="EMBL" id="KYQ73614.1"/>
    </source>
</evidence>
<dbReference type="InterPro" id="IPR029753">
    <property type="entry name" value="D-isomer_DH_CS"/>
</dbReference>
<keyword evidence="2 4" id="KW-0560">Oxidoreductase</keyword>
<protein>
    <submittedName>
        <fullName evidence="7">Hydroxyacid dehydrogenase</fullName>
    </submittedName>
</protein>
<dbReference type="SUPFAM" id="SSF51735">
    <property type="entry name" value="NAD(P)-binding Rossmann-fold domains"/>
    <property type="match status" value="1"/>
</dbReference>
<keyword evidence="3" id="KW-0520">NAD</keyword>
<dbReference type="PANTHER" id="PTHR43761">
    <property type="entry name" value="D-ISOMER SPECIFIC 2-HYDROXYACID DEHYDROGENASE FAMILY PROTEIN (AFU_ORTHOLOGUE AFUA_1G13630)"/>
    <property type="match status" value="1"/>
</dbReference>
<dbReference type="STRING" id="1806892.AZH43_00400"/>
<reference evidence="7 8" key="1">
    <citation type="submission" date="2016-03" db="EMBL/GenBank/DDBJ databases">
        <title>Acinetobacter genomospecies 28 strain ANC 4149.</title>
        <authorList>
            <person name="Radolfova-Krizova L."/>
            <person name="Nemec A."/>
        </authorList>
    </citation>
    <scope>NUCLEOTIDE SEQUENCE [LARGE SCALE GENOMIC DNA]</scope>
    <source>
        <strain evidence="7 8">ANC 4149</strain>
    </source>
</reference>